<comment type="similarity">
    <text evidence="2">Belongs to the ESF1 family.</text>
</comment>
<dbReference type="GeneID" id="59292495"/>
<evidence type="ECO:0000259" key="6">
    <source>
        <dbReference type="Pfam" id="PF08159"/>
    </source>
</evidence>
<dbReference type="PANTHER" id="PTHR12202">
    <property type="entry name" value="ESF1 HOMOLOG"/>
    <property type="match status" value="1"/>
</dbReference>
<feature type="compositionally biased region" description="Basic residues" evidence="5">
    <location>
        <begin position="510"/>
        <end position="519"/>
    </location>
</feature>
<evidence type="ECO:0000313" key="8">
    <source>
        <dbReference type="EMBL" id="KAF6230941.1"/>
    </source>
</evidence>
<evidence type="ECO:0000256" key="5">
    <source>
        <dbReference type="SAM" id="MobiDB-lite"/>
    </source>
</evidence>
<evidence type="ECO:0000313" key="9">
    <source>
        <dbReference type="Proteomes" id="UP000578531"/>
    </source>
</evidence>
<feature type="compositionally biased region" description="Acidic residues" evidence="5">
    <location>
        <begin position="129"/>
        <end position="144"/>
    </location>
</feature>
<keyword evidence="3" id="KW-0175">Coiled coil</keyword>
<dbReference type="GO" id="GO:0005730">
    <property type="term" value="C:nucleolus"/>
    <property type="evidence" value="ECO:0007669"/>
    <property type="project" value="UniProtKB-SubCell"/>
</dbReference>
<feature type="region of interest" description="Disordered" evidence="5">
    <location>
        <begin position="606"/>
        <end position="643"/>
    </location>
</feature>
<protein>
    <recommendedName>
        <fullName evidence="10">NUC153 domain-containing protein</fullName>
    </recommendedName>
</protein>
<dbReference type="PANTHER" id="PTHR12202:SF0">
    <property type="entry name" value="ESF1 HOMOLOG"/>
    <property type="match status" value="1"/>
</dbReference>
<gene>
    <name evidence="8" type="ORF">HO173_010849</name>
</gene>
<accession>A0A8H6L0G4</accession>
<feature type="compositionally biased region" description="Basic and acidic residues" evidence="5">
    <location>
        <begin position="495"/>
        <end position="509"/>
    </location>
</feature>
<evidence type="ECO:0000256" key="1">
    <source>
        <dbReference type="ARBA" id="ARBA00004604"/>
    </source>
</evidence>
<feature type="region of interest" description="Disordered" evidence="5">
    <location>
        <begin position="55"/>
        <end position="74"/>
    </location>
</feature>
<feature type="region of interest" description="Disordered" evidence="5">
    <location>
        <begin position="671"/>
        <end position="739"/>
    </location>
</feature>
<feature type="region of interest" description="Disordered" evidence="5">
    <location>
        <begin position="414"/>
        <end position="591"/>
    </location>
</feature>
<dbReference type="RefSeq" id="XP_037160374.1">
    <property type="nucleotide sequence ID" value="XM_037312734.1"/>
</dbReference>
<feature type="compositionally biased region" description="Basic and acidic residues" evidence="5">
    <location>
        <begin position="210"/>
        <end position="219"/>
    </location>
</feature>
<dbReference type="InterPro" id="IPR039754">
    <property type="entry name" value="Esf1"/>
</dbReference>
<sequence>MPKPTRQKTPKGSGAKADDHISDPRFANIQTDARFRLPSKKSTHVQIDKRFAHMLRDENFSSRAKVDRYGRKLPKDAGRKELERYYRIEDEDSEGADGERGEDEDEKIQQELERVKTGDEDLSSSSDDSSSDGDELDEAEEDEVFGLLDQNEGEGGIPKGEVSSRLAVVNLDWDNIRAADLMAVFSSFVPSSGRISNVSIYPSEFGKDRMHREEMEGPPKEIFGQSGSRALQDDQSSSSEDGGQEEEDKGDEAEDERIKNSILKEDQGLEFNSAKLRRYQLERLRYYYAVLTCSSVSVAEAIYNAVDGTEYLTTANFFDLRYIPDETEFLDEKPRDECARIPDGYRPSEFVTDALQHSKVRLTWDGDDGTRKEAQKRAFAGSRADIDENDLKAYLGSDSSEDEAPEPFVVDATSASAVNGDHIDSKTPKGPKLSKKDAERQKMRALLGLQSEPVSLKKSNVEKSAPVGDMQITFSSGLSSEPNKGSVFENEPERDETTVEKYVRKEKERKARRKEKSKHKTDSDDATADQVEEVQPSGDQPGAEDPATQDLGFSDPFFTAPSHDKATTTAQRKAEKRQKREQRAADEAASAAKRAELELLMIDEKTGAQNINHFDMNESARAEKASKKKKSKKRLSEREKEALAVKEKSAFEMDVGDERFKDVFRRSDFAIDPSHPRFKGTEGMKQLLEEGRKKRSSGVVEDEEDGRRGKKARRKEVDEGEMDDVQRLVNRVKSKTKGQ</sequence>
<feature type="compositionally biased region" description="Acidic residues" evidence="5">
    <location>
        <begin position="89"/>
        <end position="106"/>
    </location>
</feature>
<feature type="domain" description="ESF1 RRM" evidence="7">
    <location>
        <begin position="164"/>
        <end position="338"/>
    </location>
</feature>
<evidence type="ECO:0008006" key="10">
    <source>
        <dbReference type="Google" id="ProtNLM"/>
    </source>
</evidence>
<feature type="compositionally biased region" description="Acidic residues" evidence="5">
    <location>
        <begin position="242"/>
        <end position="255"/>
    </location>
</feature>
<dbReference type="Proteomes" id="UP000578531">
    <property type="component" value="Unassembled WGS sequence"/>
</dbReference>
<dbReference type="InterPro" id="IPR012580">
    <property type="entry name" value="NUC153"/>
</dbReference>
<name>A0A8H6L0G4_9LECA</name>
<feature type="compositionally biased region" description="Polar residues" evidence="5">
    <location>
        <begin position="472"/>
        <end position="483"/>
    </location>
</feature>
<comment type="caution">
    <text evidence="8">The sequence shown here is derived from an EMBL/GenBank/DDBJ whole genome shotgun (WGS) entry which is preliminary data.</text>
</comment>
<keyword evidence="4" id="KW-0539">Nucleus</keyword>
<evidence type="ECO:0000259" key="7">
    <source>
        <dbReference type="Pfam" id="PF25121"/>
    </source>
</evidence>
<evidence type="ECO:0000256" key="4">
    <source>
        <dbReference type="ARBA" id="ARBA00023242"/>
    </source>
</evidence>
<dbReference type="Pfam" id="PF08159">
    <property type="entry name" value="NUC153"/>
    <property type="match status" value="1"/>
</dbReference>
<dbReference type="GO" id="GO:0003723">
    <property type="term" value="F:RNA binding"/>
    <property type="evidence" value="ECO:0007669"/>
    <property type="project" value="TreeGrafter"/>
</dbReference>
<evidence type="ECO:0000256" key="3">
    <source>
        <dbReference type="ARBA" id="ARBA00023054"/>
    </source>
</evidence>
<proteinExistence type="inferred from homology"/>
<dbReference type="EMBL" id="JACCJC010000062">
    <property type="protein sequence ID" value="KAF6230941.1"/>
    <property type="molecule type" value="Genomic_DNA"/>
</dbReference>
<dbReference type="AlphaFoldDB" id="A0A8H6L0G4"/>
<feature type="compositionally biased region" description="Basic and acidic residues" evidence="5">
    <location>
        <begin position="634"/>
        <end position="643"/>
    </location>
</feature>
<dbReference type="GO" id="GO:0006364">
    <property type="term" value="P:rRNA processing"/>
    <property type="evidence" value="ECO:0007669"/>
    <property type="project" value="InterPro"/>
</dbReference>
<feature type="region of interest" description="Disordered" evidence="5">
    <location>
        <begin position="80"/>
        <end position="162"/>
    </location>
</feature>
<dbReference type="Pfam" id="PF25121">
    <property type="entry name" value="RRM_ESF1"/>
    <property type="match status" value="1"/>
</dbReference>
<feature type="compositionally biased region" description="Basic and acidic residues" evidence="5">
    <location>
        <begin position="615"/>
        <end position="625"/>
    </location>
</feature>
<comment type="subcellular location">
    <subcellularLocation>
        <location evidence="1">Nucleus</location>
        <location evidence="1">Nucleolus</location>
    </subcellularLocation>
</comment>
<feature type="region of interest" description="Disordered" evidence="5">
    <location>
        <begin position="210"/>
        <end position="261"/>
    </location>
</feature>
<feature type="compositionally biased region" description="Basic and acidic residues" evidence="5">
    <location>
        <begin position="107"/>
        <end position="119"/>
    </location>
</feature>
<dbReference type="OrthoDB" id="431825at2759"/>
<feature type="compositionally biased region" description="Basic residues" evidence="5">
    <location>
        <begin position="730"/>
        <end position="739"/>
    </location>
</feature>
<organism evidence="8 9">
    <name type="scientific">Letharia columbiana</name>
    <dbReference type="NCBI Taxonomy" id="112416"/>
    <lineage>
        <taxon>Eukaryota</taxon>
        <taxon>Fungi</taxon>
        <taxon>Dikarya</taxon>
        <taxon>Ascomycota</taxon>
        <taxon>Pezizomycotina</taxon>
        <taxon>Lecanoromycetes</taxon>
        <taxon>OSLEUM clade</taxon>
        <taxon>Lecanoromycetidae</taxon>
        <taxon>Lecanorales</taxon>
        <taxon>Lecanorineae</taxon>
        <taxon>Parmeliaceae</taxon>
        <taxon>Letharia</taxon>
    </lineage>
</organism>
<dbReference type="InterPro" id="IPR056750">
    <property type="entry name" value="RRM_ESF1"/>
</dbReference>
<feature type="compositionally biased region" description="Basic and acidic residues" evidence="5">
    <location>
        <begin position="679"/>
        <end position="692"/>
    </location>
</feature>
<feature type="domain" description="NUC153" evidence="6">
    <location>
        <begin position="657"/>
        <end position="685"/>
    </location>
</feature>
<keyword evidence="9" id="KW-1185">Reference proteome</keyword>
<feature type="region of interest" description="Disordered" evidence="5">
    <location>
        <begin position="1"/>
        <end position="44"/>
    </location>
</feature>
<evidence type="ECO:0000256" key="2">
    <source>
        <dbReference type="ARBA" id="ARBA00009087"/>
    </source>
</evidence>
<reference evidence="8 9" key="1">
    <citation type="journal article" date="2020" name="Genomics">
        <title>Complete, high-quality genomes from long-read metagenomic sequencing of two wolf lichen thalli reveals enigmatic genome architecture.</title>
        <authorList>
            <person name="McKenzie S.K."/>
            <person name="Walston R.F."/>
            <person name="Allen J.L."/>
        </authorList>
    </citation>
    <scope>NUCLEOTIDE SEQUENCE [LARGE SCALE GENOMIC DNA]</scope>
    <source>
        <strain evidence="8">WasteWater2</strain>
    </source>
</reference>